<gene>
    <name evidence="11" type="ORF">C4D60_Mb08t13120</name>
</gene>
<dbReference type="InterPro" id="IPR013785">
    <property type="entry name" value="Aldolase_TIM"/>
</dbReference>
<organism evidence="11 12">
    <name type="scientific">Musa balbisiana</name>
    <name type="common">Banana</name>
    <dbReference type="NCBI Taxonomy" id="52838"/>
    <lineage>
        <taxon>Eukaryota</taxon>
        <taxon>Viridiplantae</taxon>
        <taxon>Streptophyta</taxon>
        <taxon>Embryophyta</taxon>
        <taxon>Tracheophyta</taxon>
        <taxon>Spermatophyta</taxon>
        <taxon>Magnoliopsida</taxon>
        <taxon>Liliopsida</taxon>
        <taxon>Zingiberales</taxon>
        <taxon>Musaceae</taxon>
        <taxon>Musa</taxon>
    </lineage>
</organism>
<dbReference type="Pfam" id="PF16499">
    <property type="entry name" value="Melibiase_2"/>
    <property type="match status" value="2"/>
</dbReference>
<feature type="domain" description="Alpha galactosidase C-terminal" evidence="10">
    <location>
        <begin position="356"/>
        <end position="431"/>
    </location>
</feature>
<dbReference type="GO" id="GO:0005975">
    <property type="term" value="P:carbohydrate metabolic process"/>
    <property type="evidence" value="ECO:0007669"/>
    <property type="project" value="InterPro"/>
</dbReference>
<dbReference type="Pfam" id="PF17801">
    <property type="entry name" value="Melibiase_C"/>
    <property type="match status" value="1"/>
</dbReference>
<evidence type="ECO:0000256" key="6">
    <source>
        <dbReference type="ARBA" id="ARBA00023157"/>
    </source>
</evidence>
<evidence type="ECO:0000256" key="8">
    <source>
        <dbReference type="RuleBase" id="RU361168"/>
    </source>
</evidence>
<evidence type="ECO:0000313" key="11">
    <source>
        <dbReference type="EMBL" id="THU69313.1"/>
    </source>
</evidence>
<comment type="caution">
    <text evidence="11">The sequence shown here is derived from an EMBL/GenBank/DDBJ whole genome shotgun (WGS) entry which is preliminary data.</text>
</comment>
<evidence type="ECO:0000259" key="10">
    <source>
        <dbReference type="Pfam" id="PF17801"/>
    </source>
</evidence>
<sequence length="434" mass="48061">MALFHRATVSFLLLSTSFLPSAVREGRLVENESSMARRSVLENGLGRTPPMGWNSWNHFQCDIDEQLIRETADALVSTGLAKLGYRYVNIGECWLSCIYLLTEFVVFLSSSTLFLPKISDDCWGELERDAQASGNLVAKKSTFPSGIKALADYVHRKGLKLGIYSDAGSRTCSNTMPGSLGFEEQDAKTFASWKVDYLKYDNCNNPGSSPQERYSRMSDALRKCGRKIFFSLCEWGQDNPATWASSLGNSWRTTGDIEDNWNSMTPIADENDKWASYAGPGGWNDPDMLEVGNGGMTTEEYRTHFSIWALMKAPLLIGCDVRSMRNESLEILGNSEVIAVNQDKLGVQGKKVVGGGDGEVWCSPLRRGRVAVVMWNRGSSPASITANWTDIGLQPTAVVNARDLWAHETESSVRERISAVVDPHACKMYVLTPK</sequence>
<dbReference type="PANTHER" id="PTHR11452">
    <property type="entry name" value="ALPHA-GALACTOSIDASE/ALPHA-N-ACETYLGALACTOSAMINIDASE"/>
    <property type="match status" value="1"/>
</dbReference>
<evidence type="ECO:0000256" key="2">
    <source>
        <dbReference type="ARBA" id="ARBA00009743"/>
    </source>
</evidence>
<evidence type="ECO:0000256" key="3">
    <source>
        <dbReference type="ARBA" id="ARBA00012755"/>
    </source>
</evidence>
<dbReference type="CDD" id="cd14792">
    <property type="entry name" value="GH27"/>
    <property type="match status" value="1"/>
</dbReference>
<feature type="signal peptide" evidence="9">
    <location>
        <begin position="1"/>
        <end position="24"/>
    </location>
</feature>
<evidence type="ECO:0000256" key="9">
    <source>
        <dbReference type="SAM" id="SignalP"/>
    </source>
</evidence>
<dbReference type="InterPro" id="IPR017853">
    <property type="entry name" value="GH"/>
</dbReference>
<dbReference type="STRING" id="52838.A0A4S8K3G8"/>
<reference evidence="11 12" key="1">
    <citation type="journal article" date="2019" name="Nat. Plants">
        <title>Genome sequencing of Musa balbisiana reveals subgenome evolution and function divergence in polyploid bananas.</title>
        <authorList>
            <person name="Yao X."/>
        </authorList>
    </citation>
    <scope>NUCLEOTIDE SEQUENCE [LARGE SCALE GENOMIC DNA]</scope>
    <source>
        <strain evidence="12">cv. DH-PKW</strain>
        <tissue evidence="11">Leaves</tissue>
    </source>
</reference>
<evidence type="ECO:0000313" key="12">
    <source>
        <dbReference type="Proteomes" id="UP000317650"/>
    </source>
</evidence>
<feature type="chain" id="PRO_5020922465" description="Alpha-galactosidase" evidence="9">
    <location>
        <begin position="25"/>
        <end position="434"/>
    </location>
</feature>
<comment type="catalytic activity">
    <reaction evidence="1 8">
        <text>Hydrolysis of terminal, non-reducing alpha-D-galactose residues in alpha-D-galactosides, including galactose oligosaccharides, galactomannans and galactolipids.</text>
        <dbReference type="EC" id="3.2.1.22"/>
    </reaction>
</comment>
<dbReference type="EC" id="3.2.1.22" evidence="3 8"/>
<accession>A0A4S8K3G8</accession>
<keyword evidence="6 8" id="KW-1015">Disulfide bond</keyword>
<dbReference type="Gene3D" id="2.60.40.1180">
    <property type="entry name" value="Golgi alpha-mannosidase II"/>
    <property type="match status" value="1"/>
</dbReference>
<proteinExistence type="inferred from homology"/>
<dbReference type="EMBL" id="PYDT01000002">
    <property type="protein sequence ID" value="THU69313.1"/>
    <property type="molecule type" value="Genomic_DNA"/>
</dbReference>
<keyword evidence="7 8" id="KW-0326">Glycosidase</keyword>
<dbReference type="FunFam" id="3.20.20.70:FF:000093">
    <property type="entry name" value="Alpha-galactosidase"/>
    <property type="match status" value="1"/>
</dbReference>
<dbReference type="InterPro" id="IPR041233">
    <property type="entry name" value="Melibiase_C"/>
</dbReference>
<evidence type="ECO:0000256" key="4">
    <source>
        <dbReference type="ARBA" id="ARBA00022729"/>
    </source>
</evidence>
<dbReference type="SUPFAM" id="SSF51445">
    <property type="entry name" value="(Trans)glycosidases"/>
    <property type="match status" value="1"/>
</dbReference>
<name>A0A4S8K3G8_MUSBA</name>
<dbReference type="Proteomes" id="UP000317650">
    <property type="component" value="Chromosome 8"/>
</dbReference>
<dbReference type="PANTHER" id="PTHR11452:SF71">
    <property type="entry name" value="ALPHA-GALACTOSIDASE"/>
    <property type="match status" value="1"/>
</dbReference>
<dbReference type="InterPro" id="IPR002241">
    <property type="entry name" value="Glyco_hydro_27"/>
</dbReference>
<comment type="similarity">
    <text evidence="2 8">Belongs to the glycosyl hydrolase 27 family.</text>
</comment>
<dbReference type="GO" id="GO:0004557">
    <property type="term" value="F:alpha-galactosidase activity"/>
    <property type="evidence" value="ECO:0007669"/>
    <property type="project" value="UniProtKB-EC"/>
</dbReference>
<evidence type="ECO:0000256" key="5">
    <source>
        <dbReference type="ARBA" id="ARBA00022801"/>
    </source>
</evidence>
<dbReference type="Gene3D" id="3.20.20.70">
    <property type="entry name" value="Aldolase class I"/>
    <property type="match status" value="2"/>
</dbReference>
<dbReference type="InterPro" id="IPR013780">
    <property type="entry name" value="Glyco_hydro_b"/>
</dbReference>
<evidence type="ECO:0000256" key="1">
    <source>
        <dbReference type="ARBA" id="ARBA00001255"/>
    </source>
</evidence>
<keyword evidence="5 8" id="KW-0378">Hydrolase</keyword>
<dbReference type="PRINTS" id="PR00740">
    <property type="entry name" value="GLHYDRLASE27"/>
</dbReference>
<dbReference type="AlphaFoldDB" id="A0A4S8K3G8"/>
<evidence type="ECO:0000256" key="7">
    <source>
        <dbReference type="ARBA" id="ARBA00023295"/>
    </source>
</evidence>
<dbReference type="FunFam" id="2.60.40.1180:FF:000008">
    <property type="entry name" value="Alpha-galactosidase"/>
    <property type="match status" value="1"/>
</dbReference>
<dbReference type="GO" id="GO:0009505">
    <property type="term" value="C:plant-type cell wall"/>
    <property type="evidence" value="ECO:0007669"/>
    <property type="project" value="TreeGrafter"/>
</dbReference>
<keyword evidence="4 9" id="KW-0732">Signal</keyword>
<keyword evidence="12" id="KW-1185">Reference proteome</keyword>
<dbReference type="SUPFAM" id="SSF51011">
    <property type="entry name" value="Glycosyl hydrolase domain"/>
    <property type="match status" value="1"/>
</dbReference>
<protein>
    <recommendedName>
        <fullName evidence="3 8">Alpha-galactosidase</fullName>
        <ecNumber evidence="3 8">3.2.1.22</ecNumber>
    </recommendedName>
    <alternativeName>
        <fullName evidence="8">Melibiase</fullName>
    </alternativeName>
</protein>